<name>A0A6I4NSY5_9MICO</name>
<comment type="caution">
    <text evidence="1">The sequence shown here is derived from an EMBL/GenBank/DDBJ whole genome shotgun (WGS) entry which is preliminary data.</text>
</comment>
<dbReference type="Proteomes" id="UP000438182">
    <property type="component" value="Unassembled WGS sequence"/>
</dbReference>
<evidence type="ECO:0000313" key="2">
    <source>
        <dbReference type="Proteomes" id="UP000438182"/>
    </source>
</evidence>
<dbReference type="EMBL" id="WSTA01000004">
    <property type="protein sequence ID" value="MWB97323.1"/>
    <property type="molecule type" value="Genomic_DNA"/>
</dbReference>
<dbReference type="AlphaFoldDB" id="A0A6I4NSY5"/>
<evidence type="ECO:0008006" key="3">
    <source>
        <dbReference type="Google" id="ProtNLM"/>
    </source>
</evidence>
<organism evidence="1 2">
    <name type="scientific">Agromyces seonyuensis</name>
    <dbReference type="NCBI Taxonomy" id="2662446"/>
    <lineage>
        <taxon>Bacteria</taxon>
        <taxon>Bacillati</taxon>
        <taxon>Actinomycetota</taxon>
        <taxon>Actinomycetes</taxon>
        <taxon>Micrococcales</taxon>
        <taxon>Microbacteriaceae</taxon>
        <taxon>Agromyces</taxon>
    </lineage>
</organism>
<reference evidence="1 2" key="1">
    <citation type="submission" date="2019-12" db="EMBL/GenBank/DDBJ databases">
        <authorList>
            <person name="Kim Y.S."/>
        </authorList>
    </citation>
    <scope>NUCLEOTIDE SEQUENCE [LARGE SCALE GENOMIC DNA]</scope>
    <source>
        <strain evidence="1 2">MMS17-SY077</strain>
    </source>
</reference>
<evidence type="ECO:0000313" key="1">
    <source>
        <dbReference type="EMBL" id="MWB97323.1"/>
    </source>
</evidence>
<protein>
    <recommendedName>
        <fullName evidence="3">Glutaminase</fullName>
    </recommendedName>
</protein>
<gene>
    <name evidence="1" type="ORF">GB864_01915</name>
</gene>
<accession>A0A6I4NSY5</accession>
<keyword evidence="2" id="KW-1185">Reference proteome</keyword>
<proteinExistence type="predicted"/>
<sequence length="161" mass="16931">MAREAAARLREAGARDEALAEFVPARRRLGLPFAPRMRPLGRVWRLGVLLLDAEGGLRATGRVVRAERPVRKSVTAESVAEHRAYRAAAVKGGYAEGETVVFDAAPIDAAALAAGGSSGPLVVQGGRVLVRWSPNQPAAVADFASYLRDRVGLLVDPPGGA</sequence>